<dbReference type="SUPFAM" id="SSF53474">
    <property type="entry name" value="alpha/beta-Hydrolases"/>
    <property type="match status" value="1"/>
</dbReference>
<comment type="caution">
    <text evidence="2">The sequence shown here is derived from an EMBL/GenBank/DDBJ whole genome shotgun (WGS) entry which is preliminary data.</text>
</comment>
<keyword evidence="2" id="KW-0378">Hydrolase</keyword>
<dbReference type="AlphaFoldDB" id="A0A931ICX6"/>
<dbReference type="Proteomes" id="UP000655751">
    <property type="component" value="Unassembled WGS sequence"/>
</dbReference>
<evidence type="ECO:0000313" key="3">
    <source>
        <dbReference type="Proteomes" id="UP000655751"/>
    </source>
</evidence>
<evidence type="ECO:0000259" key="1">
    <source>
        <dbReference type="Pfam" id="PF08386"/>
    </source>
</evidence>
<dbReference type="EMBL" id="JADMLG010000009">
    <property type="protein sequence ID" value="MBH0779124.1"/>
    <property type="molecule type" value="Genomic_DNA"/>
</dbReference>
<sequence length="534" mass="57348">MSVRRWSPVFAVALVVTLPSVVGCGRTTEHESAVAALVAQVDAAPTPLLDWATCQEPELARYQCATARVPLDYARPDGETIGVAVLRQPATDQDRRIGTVFAAAGGPGASGFDLAERGVLFPGEVSRRFDVVTFDQRGVGRSAPVECFADAETQRAFWSARSIPPATPEEEAANARAARELGPGCAANTGALLDHLTTVDAARDLDLLRRAVDDPLLTYQGAGYLGIVYGALFGDRVRAMQLGSLVDPESYTRDTRAMMADTAVATEEVRAEFLRLCAAAGRSSCDFARSPGLIDLARDSAAPTATDLRERDDALVHRARRGPITVGAGERTATVSYAELVRAHAVLLSDSEDGWPALGRLLHELERGAEGDSAVVREILTTSAVDADFLDSFTAISCADHTLPDQPEAWPAMASEIERAAPVFGAFWLYTRQPCASWPMRAGGFPQRYSGPWTLGADKPALLFGNRFDPVTPLLFAQRAQQAMVNARLVTVTDGYGNDRIDECTTHLRERYLVDLQLPAPGATCAADRLPFSS</sequence>
<proteinExistence type="predicted"/>
<accession>A0A931ICX6</accession>
<protein>
    <submittedName>
        <fullName evidence="2">Alpha/beta hydrolase</fullName>
    </submittedName>
</protein>
<reference evidence="2" key="1">
    <citation type="submission" date="2020-11" db="EMBL/GenBank/DDBJ databases">
        <title>Nocardia NEAU-351.nov., a novel actinomycete isolated from the cow dung.</title>
        <authorList>
            <person name="Zhang X."/>
        </authorList>
    </citation>
    <scope>NUCLEOTIDE SEQUENCE</scope>
    <source>
        <strain evidence="2">NEAU-351</strain>
    </source>
</reference>
<organism evidence="2 3">
    <name type="scientific">Nocardia bovistercoris</name>
    <dbReference type="NCBI Taxonomy" id="2785916"/>
    <lineage>
        <taxon>Bacteria</taxon>
        <taxon>Bacillati</taxon>
        <taxon>Actinomycetota</taxon>
        <taxon>Actinomycetes</taxon>
        <taxon>Mycobacteriales</taxon>
        <taxon>Nocardiaceae</taxon>
        <taxon>Nocardia</taxon>
    </lineage>
</organism>
<dbReference type="InterPro" id="IPR013595">
    <property type="entry name" value="Pept_S33_TAP-like_C"/>
</dbReference>
<dbReference type="InterPro" id="IPR029058">
    <property type="entry name" value="AB_hydrolase_fold"/>
</dbReference>
<evidence type="ECO:0000313" key="2">
    <source>
        <dbReference type="EMBL" id="MBH0779124.1"/>
    </source>
</evidence>
<dbReference type="GO" id="GO:0016787">
    <property type="term" value="F:hydrolase activity"/>
    <property type="evidence" value="ECO:0007669"/>
    <property type="project" value="UniProtKB-KW"/>
</dbReference>
<feature type="domain" description="Peptidase S33 tripeptidyl aminopeptidase-like C-terminal" evidence="1">
    <location>
        <begin position="421"/>
        <end position="525"/>
    </location>
</feature>
<gene>
    <name evidence="2" type="ORF">IT779_22905</name>
</gene>
<dbReference type="PROSITE" id="PS51257">
    <property type="entry name" value="PROKAR_LIPOPROTEIN"/>
    <property type="match status" value="1"/>
</dbReference>
<name>A0A931ICX6_9NOCA</name>
<dbReference type="Pfam" id="PF08386">
    <property type="entry name" value="Abhydrolase_4"/>
    <property type="match status" value="1"/>
</dbReference>
<dbReference type="Gene3D" id="3.40.50.1820">
    <property type="entry name" value="alpha/beta hydrolase"/>
    <property type="match status" value="1"/>
</dbReference>
<keyword evidence="3" id="KW-1185">Reference proteome</keyword>